<feature type="transmembrane region" description="Helical" evidence="1">
    <location>
        <begin position="212"/>
        <end position="237"/>
    </location>
</feature>
<evidence type="ECO:0000259" key="3">
    <source>
        <dbReference type="PROSITE" id="PS50883"/>
    </source>
</evidence>
<evidence type="ECO:0000313" key="6">
    <source>
        <dbReference type="EMBL" id="PWE52675.1"/>
    </source>
</evidence>
<dbReference type="Pfam" id="PF03707">
    <property type="entry name" value="MHYT"/>
    <property type="match status" value="2"/>
</dbReference>
<dbReference type="Pfam" id="PF00990">
    <property type="entry name" value="GGDEF"/>
    <property type="match status" value="1"/>
</dbReference>
<reference evidence="6 7" key="1">
    <citation type="submission" date="2018-05" db="EMBL/GenBank/DDBJ databases">
        <title>The draft genome of strain NS-104.</title>
        <authorList>
            <person name="Hang P."/>
            <person name="Jiang J."/>
        </authorList>
    </citation>
    <scope>NUCLEOTIDE SEQUENCE [LARGE SCALE GENOMIC DNA]</scope>
    <source>
        <strain evidence="6 7">NS-104</strain>
    </source>
</reference>
<dbReference type="InterPro" id="IPR052155">
    <property type="entry name" value="Biofilm_reg_signaling"/>
</dbReference>
<feature type="transmembrane region" description="Helical" evidence="1">
    <location>
        <begin position="118"/>
        <end position="140"/>
    </location>
</feature>
<dbReference type="SUPFAM" id="SSF55073">
    <property type="entry name" value="Nucleotide cyclase"/>
    <property type="match status" value="1"/>
</dbReference>
<dbReference type="AlphaFoldDB" id="A0A2U2DH75"/>
<dbReference type="InterPro" id="IPR000160">
    <property type="entry name" value="GGDEF_dom"/>
</dbReference>
<sequence length="711" mass="77690">MLQVFSCIVTDHDLRYIAAAVAVCVLGCMLTIRLFSRARRTTGLQRLNWLFLTGTMGGATTWTTHFLSMLGYLPEVTSSYDPSVTLVSLFLAVSTAMIGFGLATYGRRSMFVEAGGGIIGLGIAAMHYTGMSAYMVQGVVEYDRGFAIASIILGTLFGVLATNRVVRPSTRFCRYGAIAALVAAIASTHFTGMASLNVVFDPRVVEPTELLSTYFMSFGVTAITLLLLSLGASTYAIDSQTNMAAVARYRHLSLHDPLTNLPNRAAFNEHLATVLENCRLDDTARFVVLSFDLDRFKEINDVHGHSAGDAVLRTIAERTSQCLADGEFLARMGGDEFVAIKQQCYSRTEAAAMAHRLLDQIARPIAWNNQVFSVSSSVGIATYPLDGKTLDDLMAQSDVAMYRAKNTASGSVCFYDASMDFAARERNALAIEMRHGIEKGEFELFYQQQNDTVSREIIGFEVLLRWRHGQRGMITPGDFIPIAESTGFILELGEWVLRMACIEAAGWKNPLKIAVNVAAQQIADPRFPAMVHQILIDSGLAPSRLELEITESGIVADQQRALHAIRQLKTLGVKIAMDDYGTGYSSLSTLQSFPFDKIKIDRAFVDGVETNRQSAAIIRSTLILAASLDIPVLAEGVETEQHIDFLRNEGCLQVQGYLFGRPTPRSEIEHVVNAVPPLSDTSAEARPIVEASRVPADEDGKHTPSRFAASA</sequence>
<gene>
    <name evidence="6" type="ORF">DEM27_29965</name>
</gene>
<keyword evidence="1" id="KW-1133">Transmembrane helix</keyword>
<dbReference type="SMART" id="SM00267">
    <property type="entry name" value="GGDEF"/>
    <property type="match status" value="1"/>
</dbReference>
<dbReference type="InterPro" id="IPR035919">
    <property type="entry name" value="EAL_sf"/>
</dbReference>
<dbReference type="PANTHER" id="PTHR44757">
    <property type="entry name" value="DIGUANYLATE CYCLASE DGCP"/>
    <property type="match status" value="1"/>
</dbReference>
<dbReference type="PROSITE" id="PS50883">
    <property type="entry name" value="EAL"/>
    <property type="match status" value="1"/>
</dbReference>
<dbReference type="OrthoDB" id="9814202at2"/>
<organism evidence="6 7">
    <name type="scientific">Metarhizobium album</name>
    <dbReference type="NCBI Taxonomy" id="2182425"/>
    <lineage>
        <taxon>Bacteria</taxon>
        <taxon>Pseudomonadati</taxon>
        <taxon>Pseudomonadota</taxon>
        <taxon>Alphaproteobacteria</taxon>
        <taxon>Hyphomicrobiales</taxon>
        <taxon>Rhizobiaceae</taxon>
        <taxon>Metarhizobium</taxon>
    </lineage>
</organism>
<feature type="domain" description="MHYT" evidence="5">
    <location>
        <begin position="12"/>
        <end position="199"/>
    </location>
</feature>
<comment type="caution">
    <text evidence="6">The sequence shown here is derived from an EMBL/GenBank/DDBJ whole genome shotgun (WGS) entry which is preliminary data.</text>
</comment>
<feature type="transmembrane region" description="Helical" evidence="1">
    <location>
        <begin position="47"/>
        <end position="72"/>
    </location>
</feature>
<dbReference type="EMBL" id="QFBC01000022">
    <property type="protein sequence ID" value="PWE52675.1"/>
    <property type="molecule type" value="Genomic_DNA"/>
</dbReference>
<evidence type="ECO:0000313" key="7">
    <source>
        <dbReference type="Proteomes" id="UP000245252"/>
    </source>
</evidence>
<keyword evidence="1" id="KW-0472">Membrane</keyword>
<dbReference type="InterPro" id="IPR001633">
    <property type="entry name" value="EAL_dom"/>
</dbReference>
<feature type="transmembrane region" description="Helical" evidence="1">
    <location>
        <begin position="84"/>
        <end position="106"/>
    </location>
</feature>
<dbReference type="Pfam" id="PF00563">
    <property type="entry name" value="EAL"/>
    <property type="match status" value="1"/>
</dbReference>
<accession>A0A2U2DH75</accession>
<dbReference type="Gene3D" id="3.30.70.270">
    <property type="match status" value="1"/>
</dbReference>
<keyword evidence="1" id="KW-0812">Transmembrane</keyword>
<dbReference type="SUPFAM" id="SSF141868">
    <property type="entry name" value="EAL domain-like"/>
    <property type="match status" value="1"/>
</dbReference>
<evidence type="ECO:0000256" key="2">
    <source>
        <dbReference type="SAM" id="MobiDB-lite"/>
    </source>
</evidence>
<feature type="transmembrane region" description="Helical" evidence="1">
    <location>
        <begin position="16"/>
        <end position="35"/>
    </location>
</feature>
<dbReference type="Gene3D" id="3.20.20.450">
    <property type="entry name" value="EAL domain"/>
    <property type="match status" value="1"/>
</dbReference>
<feature type="transmembrane region" description="Helical" evidence="1">
    <location>
        <begin position="178"/>
        <end position="200"/>
    </location>
</feature>
<name>A0A2U2DH75_9HYPH</name>
<dbReference type="SMART" id="SM00052">
    <property type="entry name" value="EAL"/>
    <property type="match status" value="1"/>
</dbReference>
<dbReference type="NCBIfam" id="TIGR00254">
    <property type="entry name" value="GGDEF"/>
    <property type="match status" value="1"/>
</dbReference>
<dbReference type="GO" id="GO:0016020">
    <property type="term" value="C:membrane"/>
    <property type="evidence" value="ECO:0007669"/>
    <property type="project" value="UniProtKB-UniRule"/>
</dbReference>
<feature type="transmembrane region" description="Helical" evidence="1">
    <location>
        <begin position="146"/>
        <end position="166"/>
    </location>
</feature>
<protein>
    <submittedName>
        <fullName evidence="6">Bifunctional diguanylate cyclase/phosphodiesterase</fullName>
    </submittedName>
</protein>
<dbReference type="CDD" id="cd01949">
    <property type="entry name" value="GGDEF"/>
    <property type="match status" value="1"/>
</dbReference>
<dbReference type="PROSITE" id="PS50887">
    <property type="entry name" value="GGDEF"/>
    <property type="match status" value="1"/>
</dbReference>
<keyword evidence="7" id="KW-1185">Reference proteome</keyword>
<proteinExistence type="predicted"/>
<dbReference type="InterPro" id="IPR043128">
    <property type="entry name" value="Rev_trsase/Diguanyl_cyclase"/>
</dbReference>
<dbReference type="CDD" id="cd01948">
    <property type="entry name" value="EAL"/>
    <property type="match status" value="1"/>
</dbReference>
<dbReference type="PANTHER" id="PTHR44757:SF2">
    <property type="entry name" value="BIOFILM ARCHITECTURE MAINTENANCE PROTEIN MBAA"/>
    <property type="match status" value="1"/>
</dbReference>
<feature type="region of interest" description="Disordered" evidence="2">
    <location>
        <begin position="691"/>
        <end position="711"/>
    </location>
</feature>
<dbReference type="Proteomes" id="UP000245252">
    <property type="component" value="Unassembled WGS sequence"/>
</dbReference>
<evidence type="ECO:0000259" key="5">
    <source>
        <dbReference type="PROSITE" id="PS50924"/>
    </source>
</evidence>
<dbReference type="InterPro" id="IPR005330">
    <property type="entry name" value="MHYT_dom"/>
</dbReference>
<evidence type="ECO:0000259" key="4">
    <source>
        <dbReference type="PROSITE" id="PS50887"/>
    </source>
</evidence>
<feature type="domain" description="GGDEF" evidence="4">
    <location>
        <begin position="284"/>
        <end position="417"/>
    </location>
</feature>
<dbReference type="PROSITE" id="PS50924">
    <property type="entry name" value="MHYT"/>
    <property type="match status" value="1"/>
</dbReference>
<dbReference type="InterPro" id="IPR029787">
    <property type="entry name" value="Nucleotide_cyclase"/>
</dbReference>
<evidence type="ECO:0000256" key="1">
    <source>
        <dbReference type="PROSITE-ProRule" id="PRU00244"/>
    </source>
</evidence>
<feature type="domain" description="EAL" evidence="3">
    <location>
        <begin position="426"/>
        <end position="676"/>
    </location>
</feature>
<dbReference type="RefSeq" id="WP_109461946.1">
    <property type="nucleotide sequence ID" value="NZ_QFBC01000022.1"/>
</dbReference>